<dbReference type="GO" id="GO:0020037">
    <property type="term" value="F:heme binding"/>
    <property type="evidence" value="ECO:0007669"/>
    <property type="project" value="InterPro"/>
</dbReference>
<dbReference type="Gene3D" id="1.20.140.10">
    <property type="entry name" value="Butyryl-CoA Dehydrogenase, subunit A, domain 3"/>
    <property type="match status" value="1"/>
</dbReference>
<comment type="similarity">
    <text evidence="2">Belongs to the acyl-CoA dehydrogenase family.</text>
</comment>
<dbReference type="InterPro" id="IPR036400">
    <property type="entry name" value="Cyt_B5-like_heme/steroid_sf"/>
</dbReference>
<dbReference type="Pfam" id="PF00173">
    <property type="entry name" value="Cyt-b5"/>
    <property type="match status" value="1"/>
</dbReference>
<keyword evidence="8" id="KW-0408">Iron</keyword>
<dbReference type="GO" id="GO:0050660">
    <property type="term" value="F:flavin adenine dinucleotide binding"/>
    <property type="evidence" value="ECO:0007669"/>
    <property type="project" value="InterPro"/>
</dbReference>
<dbReference type="InterPro" id="IPR018506">
    <property type="entry name" value="Cyt_B5_heme-BS"/>
</dbReference>
<keyword evidence="4" id="KW-0285">Flavoprotein</keyword>
<organism evidence="10 11">
    <name type="scientific">Syncephalastrum racemosum</name>
    <name type="common">Filamentous fungus</name>
    <dbReference type="NCBI Taxonomy" id="13706"/>
    <lineage>
        <taxon>Eukaryota</taxon>
        <taxon>Fungi</taxon>
        <taxon>Fungi incertae sedis</taxon>
        <taxon>Mucoromycota</taxon>
        <taxon>Mucoromycotina</taxon>
        <taxon>Mucoromycetes</taxon>
        <taxon>Mucorales</taxon>
        <taxon>Syncephalastraceae</taxon>
        <taxon>Syncephalastrum</taxon>
    </lineage>
</organism>
<dbReference type="InterPro" id="IPR006091">
    <property type="entry name" value="Acyl-CoA_Oxase/DH_mid-dom"/>
</dbReference>
<dbReference type="PRINTS" id="PR00363">
    <property type="entry name" value="CYTOCHROMEB5"/>
</dbReference>
<name>A0A1X2H360_SYNRA</name>
<evidence type="ECO:0000259" key="9">
    <source>
        <dbReference type="PROSITE" id="PS50255"/>
    </source>
</evidence>
<dbReference type="PROSITE" id="PS50255">
    <property type="entry name" value="CYTOCHROME_B5_2"/>
    <property type="match status" value="1"/>
</dbReference>
<evidence type="ECO:0000256" key="6">
    <source>
        <dbReference type="ARBA" id="ARBA00022827"/>
    </source>
</evidence>
<dbReference type="SUPFAM" id="SSF56645">
    <property type="entry name" value="Acyl-CoA dehydrogenase NM domain-like"/>
    <property type="match status" value="1"/>
</dbReference>
<dbReference type="InterPro" id="IPR037069">
    <property type="entry name" value="AcylCoA_DH/ox_N_sf"/>
</dbReference>
<dbReference type="GO" id="GO:0003995">
    <property type="term" value="F:acyl-CoA dehydrogenase activity"/>
    <property type="evidence" value="ECO:0007669"/>
    <property type="project" value="TreeGrafter"/>
</dbReference>
<dbReference type="GO" id="GO:0005737">
    <property type="term" value="C:cytoplasm"/>
    <property type="evidence" value="ECO:0007669"/>
    <property type="project" value="TreeGrafter"/>
</dbReference>
<evidence type="ECO:0000313" key="11">
    <source>
        <dbReference type="Proteomes" id="UP000242180"/>
    </source>
</evidence>
<dbReference type="InterPro" id="IPR001199">
    <property type="entry name" value="Cyt_B5-like_heme/steroid-bd"/>
</dbReference>
<keyword evidence="6" id="KW-0274">FAD</keyword>
<dbReference type="OMA" id="LAYQTMH"/>
<gene>
    <name evidence="10" type="ORF">BCR43DRAFT_479279</name>
</gene>
<evidence type="ECO:0000313" key="10">
    <source>
        <dbReference type="EMBL" id="ORY92156.1"/>
    </source>
</evidence>
<evidence type="ECO:0000256" key="2">
    <source>
        <dbReference type="ARBA" id="ARBA00009347"/>
    </source>
</evidence>
<dbReference type="GO" id="GO:0033539">
    <property type="term" value="P:fatty acid beta-oxidation using acyl-CoA dehydrogenase"/>
    <property type="evidence" value="ECO:0007669"/>
    <property type="project" value="TreeGrafter"/>
</dbReference>
<dbReference type="FunFam" id="2.40.110.10:FF:000002">
    <property type="entry name" value="Acyl-CoA dehydrogenase fadE12"/>
    <property type="match status" value="1"/>
</dbReference>
<proteinExistence type="inferred from homology"/>
<evidence type="ECO:0000256" key="8">
    <source>
        <dbReference type="ARBA" id="ARBA00023004"/>
    </source>
</evidence>
<feature type="domain" description="Cytochrome b5 heme-binding" evidence="9">
    <location>
        <begin position="2"/>
        <end position="78"/>
    </location>
</feature>
<dbReference type="SMART" id="SM01117">
    <property type="entry name" value="Cyt-b5"/>
    <property type="match status" value="1"/>
</dbReference>
<keyword evidence="7" id="KW-0560">Oxidoreductase</keyword>
<dbReference type="FunFam" id="3.10.120.10:FF:000007">
    <property type="entry name" value="Sulfite oxidase, mitochondrial"/>
    <property type="match status" value="1"/>
</dbReference>
<dbReference type="OrthoDB" id="10254877at2759"/>
<dbReference type="Pfam" id="PF02770">
    <property type="entry name" value="Acyl-CoA_dh_M"/>
    <property type="match status" value="1"/>
</dbReference>
<evidence type="ECO:0000256" key="7">
    <source>
        <dbReference type="ARBA" id="ARBA00023002"/>
    </source>
</evidence>
<comment type="caution">
    <text evidence="10">The sequence shown here is derived from an EMBL/GenBank/DDBJ whole genome shotgun (WGS) entry which is preliminary data.</text>
</comment>
<dbReference type="Gene3D" id="2.40.110.10">
    <property type="entry name" value="Butyryl-CoA Dehydrogenase, subunit A, domain 2"/>
    <property type="match status" value="1"/>
</dbReference>
<dbReference type="Proteomes" id="UP000242180">
    <property type="component" value="Unassembled WGS sequence"/>
</dbReference>
<dbReference type="EMBL" id="MCGN01000010">
    <property type="protein sequence ID" value="ORY92156.1"/>
    <property type="molecule type" value="Genomic_DNA"/>
</dbReference>
<evidence type="ECO:0000256" key="1">
    <source>
        <dbReference type="ARBA" id="ARBA00001974"/>
    </source>
</evidence>
<evidence type="ECO:0000256" key="5">
    <source>
        <dbReference type="ARBA" id="ARBA00022723"/>
    </source>
</evidence>
<dbReference type="InterPro" id="IPR050741">
    <property type="entry name" value="Acyl-CoA_dehydrogenase"/>
</dbReference>
<keyword evidence="5" id="KW-0479">Metal-binding</keyword>
<dbReference type="Pfam" id="PF00441">
    <property type="entry name" value="Acyl-CoA_dh_1"/>
    <property type="match status" value="1"/>
</dbReference>
<accession>A0A1X2H360</accession>
<comment type="cofactor">
    <cofactor evidence="1">
        <name>FAD</name>
        <dbReference type="ChEBI" id="CHEBI:57692"/>
    </cofactor>
</comment>
<dbReference type="STRING" id="13706.A0A1X2H360"/>
<dbReference type="SUPFAM" id="SSF55856">
    <property type="entry name" value="Cytochrome b5-like heme/steroid binding domain"/>
    <property type="match status" value="1"/>
</dbReference>
<reference evidence="10 11" key="1">
    <citation type="submission" date="2016-07" db="EMBL/GenBank/DDBJ databases">
        <title>Pervasive Adenine N6-methylation of Active Genes in Fungi.</title>
        <authorList>
            <consortium name="DOE Joint Genome Institute"/>
            <person name="Mondo S.J."/>
            <person name="Dannebaum R.O."/>
            <person name="Kuo R.C."/>
            <person name="Labutti K."/>
            <person name="Haridas S."/>
            <person name="Kuo A."/>
            <person name="Salamov A."/>
            <person name="Ahrendt S.R."/>
            <person name="Lipzen A."/>
            <person name="Sullivan W."/>
            <person name="Andreopoulos W.B."/>
            <person name="Clum A."/>
            <person name="Lindquist E."/>
            <person name="Daum C."/>
            <person name="Ramamoorthy G.K."/>
            <person name="Gryganskyi A."/>
            <person name="Culley D."/>
            <person name="Magnuson J.K."/>
            <person name="James T.Y."/>
            <person name="O'Malley M.A."/>
            <person name="Stajich J.E."/>
            <person name="Spatafora J.W."/>
            <person name="Visel A."/>
            <person name="Grigoriev I.V."/>
        </authorList>
    </citation>
    <scope>NUCLEOTIDE SEQUENCE [LARGE SCALE GENOMIC DNA]</scope>
    <source>
        <strain evidence="10 11">NRRL 2496</strain>
    </source>
</reference>
<protein>
    <submittedName>
        <fullName evidence="10">Acyl-CoA dehydrogenase/oxidase</fullName>
    </submittedName>
</protein>
<dbReference type="Gene3D" id="1.10.540.10">
    <property type="entry name" value="Acyl-CoA dehydrogenase/oxidase, N-terminal domain"/>
    <property type="match status" value="1"/>
</dbReference>
<dbReference type="GO" id="GO:0046872">
    <property type="term" value="F:metal ion binding"/>
    <property type="evidence" value="ECO:0007669"/>
    <property type="project" value="UniProtKB-KW"/>
</dbReference>
<dbReference type="InterPro" id="IPR013786">
    <property type="entry name" value="AcylCoA_DH/ox_N"/>
</dbReference>
<dbReference type="PROSITE" id="PS00191">
    <property type="entry name" value="CYTOCHROME_B5_1"/>
    <property type="match status" value="1"/>
</dbReference>
<dbReference type="InParanoid" id="A0A1X2H360"/>
<keyword evidence="11" id="KW-1185">Reference proteome</keyword>
<dbReference type="InterPro" id="IPR036250">
    <property type="entry name" value="AcylCo_DH-like_C"/>
</dbReference>
<evidence type="ECO:0000256" key="3">
    <source>
        <dbReference type="ARBA" id="ARBA00022617"/>
    </source>
</evidence>
<dbReference type="InterPro" id="IPR009075">
    <property type="entry name" value="AcylCo_DH/oxidase_C"/>
</dbReference>
<dbReference type="PANTHER" id="PTHR48083">
    <property type="entry name" value="MEDIUM-CHAIN SPECIFIC ACYL-COA DEHYDROGENASE, MITOCHONDRIAL-RELATED"/>
    <property type="match status" value="1"/>
</dbReference>
<dbReference type="AlphaFoldDB" id="A0A1X2H360"/>
<dbReference type="Gene3D" id="3.10.120.10">
    <property type="entry name" value="Cytochrome b5-like heme/steroid binding domain"/>
    <property type="match status" value="1"/>
</dbReference>
<evidence type="ECO:0000256" key="4">
    <source>
        <dbReference type="ARBA" id="ARBA00022630"/>
    </source>
</evidence>
<dbReference type="PANTHER" id="PTHR48083:SF28">
    <property type="entry name" value="ACYL-COA DEHYDROGENASE FAMILY PROTEIN (AFU_ORTHOLOGUE AFUA_6G10880)-RELATED"/>
    <property type="match status" value="1"/>
</dbReference>
<dbReference type="InterPro" id="IPR046373">
    <property type="entry name" value="Acyl-CoA_Oxase/DH_mid-dom_sf"/>
</dbReference>
<keyword evidence="3" id="KW-0349">Heme</keyword>
<dbReference type="InterPro" id="IPR009100">
    <property type="entry name" value="AcylCoA_DH/oxidase_NM_dom_sf"/>
</dbReference>
<sequence>MSKNFTVEEVAKHNQAGDCWIIIHDKVYDVTPFLSEHPGGKKILVKHAGTDATKKFDSFHSEAVLQKIAPQFLIGQIGSGEEESKAEDEPEDQNPLIVGEAYGDMVPFGDPMWYQDWYSPYYNDSHRAVRKAVREFVDKEITPFCHEWDEAKALPREIFIKAAKAGILGAVVHNVSPDLYPYPLPGGVKVEDFDAFHHLIVMDELSRCGSGGVTWALCGGLGIGLPPVYLFGSEFLQKKVVKDCLAGTKNICLCVTEPSGGSDVANLQCEARDAGDHYVVNGEKKWITNGVYADYFTVACRTGEPGFNGISFLLIERSMPGVTTRQMNCSGVWPSGTAYVTFEDVKVPKENLIGKENKGFKYIMRNFNSERLGIVIQANRFARVCIEESIKYAHKRKTFGKRLIDHPVIRNKLAHMIRKCEATHAWLETLAYQTMHMPEDLQPIRLGGPIALCKAQATRTFEFCAREAAQIFGGLAYTRGGQGEKIERLYREVRAYAIPGGSEEIMLDLGVRQSTKVGSFMGAKM</sequence>
<dbReference type="Pfam" id="PF02771">
    <property type="entry name" value="Acyl-CoA_dh_N"/>
    <property type="match status" value="1"/>
</dbReference>
<dbReference type="SUPFAM" id="SSF47203">
    <property type="entry name" value="Acyl-CoA dehydrogenase C-terminal domain-like"/>
    <property type="match status" value="1"/>
</dbReference>